<protein>
    <recommendedName>
        <fullName evidence="9">Reverse transcriptase RNase H-like domain-containing protein</fullName>
    </recommendedName>
</protein>
<dbReference type="GO" id="GO:0004519">
    <property type="term" value="F:endonuclease activity"/>
    <property type="evidence" value="ECO:0007669"/>
    <property type="project" value="UniProtKB-KW"/>
</dbReference>
<dbReference type="PANTHER" id="PTHR33064">
    <property type="entry name" value="POL PROTEIN"/>
    <property type="match status" value="1"/>
</dbReference>
<name>A0A7J6N741_PEROL</name>
<keyword evidence="1" id="KW-0645">Protease</keyword>
<dbReference type="SUPFAM" id="SSF56672">
    <property type="entry name" value="DNA/RNA polymerases"/>
    <property type="match status" value="1"/>
</dbReference>
<evidence type="ECO:0000256" key="2">
    <source>
        <dbReference type="ARBA" id="ARBA00022679"/>
    </source>
</evidence>
<keyword evidence="2" id="KW-0808">Transferase</keyword>
<keyword evidence="6" id="KW-0255">Endonuclease</keyword>
<dbReference type="Proteomes" id="UP000541610">
    <property type="component" value="Unassembled WGS sequence"/>
</dbReference>
<evidence type="ECO:0000256" key="5">
    <source>
        <dbReference type="ARBA" id="ARBA00022750"/>
    </source>
</evidence>
<proteinExistence type="predicted"/>
<keyword evidence="5" id="KW-0064">Aspartyl protease</keyword>
<dbReference type="GO" id="GO:0003964">
    <property type="term" value="F:RNA-directed DNA polymerase activity"/>
    <property type="evidence" value="ECO:0007669"/>
    <property type="project" value="UniProtKB-KW"/>
</dbReference>
<accession>A0A7J6N741</accession>
<evidence type="ECO:0000256" key="6">
    <source>
        <dbReference type="ARBA" id="ARBA00022759"/>
    </source>
</evidence>
<dbReference type="EMBL" id="JABANP010000695">
    <property type="protein sequence ID" value="KAF4679743.1"/>
    <property type="molecule type" value="Genomic_DNA"/>
</dbReference>
<evidence type="ECO:0000259" key="9">
    <source>
        <dbReference type="Pfam" id="PF17917"/>
    </source>
</evidence>
<keyword evidence="8" id="KW-0695">RNA-directed DNA polymerase</keyword>
<dbReference type="InterPro" id="IPR043128">
    <property type="entry name" value="Rev_trsase/Diguanyl_cyclase"/>
</dbReference>
<evidence type="ECO:0000313" key="10">
    <source>
        <dbReference type="EMBL" id="KAF4679743.1"/>
    </source>
</evidence>
<dbReference type="Gene3D" id="3.30.70.270">
    <property type="match status" value="1"/>
</dbReference>
<reference evidence="10 11" key="1">
    <citation type="submission" date="2020-04" db="EMBL/GenBank/DDBJ databases">
        <title>Perkinsus olseni comparative genomics.</title>
        <authorList>
            <person name="Bogema D.R."/>
        </authorList>
    </citation>
    <scope>NUCLEOTIDE SEQUENCE [LARGE SCALE GENOMIC DNA]</scope>
    <source>
        <strain evidence="10">00978-12</strain>
    </source>
</reference>
<evidence type="ECO:0000256" key="8">
    <source>
        <dbReference type="ARBA" id="ARBA00022918"/>
    </source>
</evidence>
<organism evidence="10 11">
    <name type="scientific">Perkinsus olseni</name>
    <name type="common">Perkinsus atlanticus</name>
    <dbReference type="NCBI Taxonomy" id="32597"/>
    <lineage>
        <taxon>Eukaryota</taxon>
        <taxon>Sar</taxon>
        <taxon>Alveolata</taxon>
        <taxon>Perkinsozoa</taxon>
        <taxon>Perkinsea</taxon>
        <taxon>Perkinsida</taxon>
        <taxon>Perkinsidae</taxon>
        <taxon>Perkinsus</taxon>
    </lineage>
</organism>
<evidence type="ECO:0000256" key="3">
    <source>
        <dbReference type="ARBA" id="ARBA00022695"/>
    </source>
</evidence>
<dbReference type="GO" id="GO:0004190">
    <property type="term" value="F:aspartic-type endopeptidase activity"/>
    <property type="evidence" value="ECO:0007669"/>
    <property type="project" value="UniProtKB-KW"/>
</dbReference>
<dbReference type="OrthoDB" id="10535681at2759"/>
<sequence length="167" mass="18422">VGVYNYGVTAFSFSEANEFSSLMAPLHDAVNVSPFKWTDECEKAQQRLLSHLVNAPRAYLAYEDLLSLDSNSSSLCITTDASLIGTGAHLWFVGKPAVDVSIPDLRVGGRAQLIGAHSSLLDQSQQRWHVFEKECYAIFQAFAKWRALIVSVTRLDDNINCPSVVTL</sequence>
<dbReference type="InterPro" id="IPR043502">
    <property type="entry name" value="DNA/RNA_pol_sf"/>
</dbReference>
<dbReference type="GO" id="GO:0006508">
    <property type="term" value="P:proteolysis"/>
    <property type="evidence" value="ECO:0007669"/>
    <property type="project" value="UniProtKB-KW"/>
</dbReference>
<keyword evidence="3" id="KW-0548">Nucleotidyltransferase</keyword>
<keyword evidence="7" id="KW-0378">Hydrolase</keyword>
<evidence type="ECO:0000256" key="1">
    <source>
        <dbReference type="ARBA" id="ARBA00022670"/>
    </source>
</evidence>
<feature type="non-terminal residue" evidence="10">
    <location>
        <position position="1"/>
    </location>
</feature>
<dbReference type="AlphaFoldDB" id="A0A7J6N741"/>
<comment type="caution">
    <text evidence="10">The sequence shown here is derived from an EMBL/GenBank/DDBJ whole genome shotgun (WGS) entry which is preliminary data.</text>
</comment>
<dbReference type="InterPro" id="IPR041373">
    <property type="entry name" value="RT_RNaseH"/>
</dbReference>
<gene>
    <name evidence="10" type="ORF">FOZ60_014568</name>
</gene>
<evidence type="ECO:0000256" key="7">
    <source>
        <dbReference type="ARBA" id="ARBA00022801"/>
    </source>
</evidence>
<keyword evidence="4" id="KW-0540">Nuclease</keyword>
<dbReference type="Pfam" id="PF17917">
    <property type="entry name" value="RT_RNaseH"/>
    <property type="match status" value="1"/>
</dbReference>
<feature type="domain" description="Reverse transcriptase RNase H-like" evidence="9">
    <location>
        <begin position="72"/>
        <end position="150"/>
    </location>
</feature>
<dbReference type="PANTHER" id="PTHR33064:SF37">
    <property type="entry name" value="RIBONUCLEASE H"/>
    <property type="match status" value="1"/>
</dbReference>
<evidence type="ECO:0000256" key="4">
    <source>
        <dbReference type="ARBA" id="ARBA00022722"/>
    </source>
</evidence>
<dbReference type="InterPro" id="IPR051320">
    <property type="entry name" value="Viral_Replic_Matur_Polypro"/>
</dbReference>
<evidence type="ECO:0000313" key="11">
    <source>
        <dbReference type="Proteomes" id="UP000541610"/>
    </source>
</evidence>